<feature type="compositionally biased region" description="Polar residues" evidence="2">
    <location>
        <begin position="150"/>
        <end position="170"/>
    </location>
</feature>
<feature type="coiled-coil region" evidence="1">
    <location>
        <begin position="270"/>
        <end position="352"/>
    </location>
</feature>
<feature type="compositionally biased region" description="Low complexity" evidence="2">
    <location>
        <begin position="114"/>
        <end position="129"/>
    </location>
</feature>
<protein>
    <submittedName>
        <fullName evidence="3">Uncharacterized protein</fullName>
    </submittedName>
</protein>
<accession>A0A8K0JNC3</accession>
<keyword evidence="4" id="KW-1185">Reference proteome</keyword>
<proteinExistence type="predicted"/>
<comment type="caution">
    <text evidence="3">The sequence shown here is derived from an EMBL/GenBank/DDBJ whole genome shotgun (WGS) entry which is preliminary data.</text>
</comment>
<gene>
    <name evidence="3" type="ORF">FFLO_02875</name>
</gene>
<organism evidence="3 4">
    <name type="scientific">Filobasidium floriforme</name>
    <dbReference type="NCBI Taxonomy" id="5210"/>
    <lineage>
        <taxon>Eukaryota</taxon>
        <taxon>Fungi</taxon>
        <taxon>Dikarya</taxon>
        <taxon>Basidiomycota</taxon>
        <taxon>Agaricomycotina</taxon>
        <taxon>Tremellomycetes</taxon>
        <taxon>Filobasidiales</taxon>
        <taxon>Filobasidiaceae</taxon>
        <taxon>Filobasidium</taxon>
    </lineage>
</organism>
<keyword evidence="1" id="KW-0175">Coiled coil</keyword>
<feature type="region of interest" description="Disordered" evidence="2">
    <location>
        <begin position="1"/>
        <end position="27"/>
    </location>
</feature>
<reference evidence="3" key="1">
    <citation type="submission" date="2020-04" db="EMBL/GenBank/DDBJ databases">
        <title>Analysis of mating type loci in Filobasidium floriforme.</title>
        <authorList>
            <person name="Nowrousian M."/>
        </authorList>
    </citation>
    <scope>NUCLEOTIDE SEQUENCE</scope>
    <source>
        <strain evidence="3">CBS 6242</strain>
    </source>
</reference>
<evidence type="ECO:0000256" key="1">
    <source>
        <dbReference type="SAM" id="Coils"/>
    </source>
</evidence>
<sequence length="363" mass="40004">MQDCGKPATSKDKLYPPTRRSWPLHDPRLEPFRESGYYICSSHRCDTKEKGEFCRDVVKDATWPVSFSKCNHHLAQAIRRKKPKPTKGSIDVSSSSSVTQPAAMSPCVSSTTDQPAASTSAAVSTAQPTISPSPNQFGPSPIVQPHAASTARSTISPISESFTLPTTTGFPQRPSPRSAYIRQTSSPTPSSYISPSHTLPVPVIKPADLYGSTRPEAGGEAGIRPDERSSALGSGDIGIEDREELADRERELTATVDHKVNREKELVATIDQMVNKEKDLMATIDRMRRELAEKDGQMITIQREHLEPTQRLNDGWRETTARLGKAEADLQAERAKLELQAVQQQLAMAQREIRPLPRAKKET</sequence>
<feature type="compositionally biased region" description="Polar residues" evidence="2">
    <location>
        <begin position="99"/>
        <end position="113"/>
    </location>
</feature>
<evidence type="ECO:0000313" key="4">
    <source>
        <dbReference type="Proteomes" id="UP000812966"/>
    </source>
</evidence>
<dbReference type="EMBL" id="JABELV010000048">
    <property type="protein sequence ID" value="KAG7558222.1"/>
    <property type="molecule type" value="Genomic_DNA"/>
</dbReference>
<feature type="region of interest" description="Disordered" evidence="2">
    <location>
        <begin position="76"/>
        <end position="241"/>
    </location>
</feature>
<feature type="compositionally biased region" description="Low complexity" evidence="2">
    <location>
        <begin position="184"/>
        <end position="198"/>
    </location>
</feature>
<dbReference type="Proteomes" id="UP000812966">
    <property type="component" value="Unassembled WGS sequence"/>
</dbReference>
<dbReference type="AlphaFoldDB" id="A0A8K0JNC3"/>
<evidence type="ECO:0000313" key="3">
    <source>
        <dbReference type="EMBL" id="KAG7558222.1"/>
    </source>
</evidence>
<evidence type="ECO:0000256" key="2">
    <source>
        <dbReference type="SAM" id="MobiDB-lite"/>
    </source>
</evidence>
<name>A0A8K0JNC3_9TREE</name>